<feature type="transmembrane region" description="Helical" evidence="6">
    <location>
        <begin position="141"/>
        <end position="159"/>
    </location>
</feature>
<dbReference type="PANTHER" id="PTHR43370">
    <property type="entry name" value="SUGAR ABC TRANSPORTER INTEGRAL MEMBRANE PROTEIN-RELATED"/>
    <property type="match status" value="1"/>
</dbReference>
<dbReference type="InterPro" id="IPR001851">
    <property type="entry name" value="ABC_transp_permease"/>
</dbReference>
<accession>A0A951QFN4</accession>
<keyword evidence="3 6" id="KW-0812">Transmembrane</keyword>
<evidence type="ECO:0000313" key="8">
    <source>
        <dbReference type="Proteomes" id="UP000757435"/>
    </source>
</evidence>
<sequence length="326" mass="34169">MALNLGLLAISGTQTANHPIALVDYLVASLRLSVPIALAALGGLWSERSGVINIGLEGMLLSGAFAGAIGALFTNNVWVGMVCAIAAGGLIGLLHAYLCVTLRVNQLVSGLAINLLAVGLTSFFVRLLFKEGTTPRLPDVPIIGIPILQNIPIVGSLLFHQDVIFYSLLLLIILSTYILFFTGHGLAIRAVGEYPKAADASGINVAWVRYISVAASGCLAGLGGAYLTLGHVKFFTENISAGKGFIALAALIFGRWHPVKTVLACLLFGAGDALQLRIQALDIDIPYQFLTMLPYCIALMALIGLAGKSAPPAALGIPYMKESSGR</sequence>
<feature type="transmembrane region" description="Helical" evidence="6">
    <location>
        <begin position="207"/>
        <end position="229"/>
    </location>
</feature>
<dbReference type="CDD" id="cd06580">
    <property type="entry name" value="TM_PBP1_transp_TpRbsC_like"/>
    <property type="match status" value="1"/>
</dbReference>
<keyword evidence="2" id="KW-1003">Cell membrane</keyword>
<evidence type="ECO:0000256" key="1">
    <source>
        <dbReference type="ARBA" id="ARBA00004651"/>
    </source>
</evidence>
<proteinExistence type="predicted"/>
<protein>
    <submittedName>
        <fullName evidence="7">ABC transporter permease</fullName>
    </submittedName>
</protein>
<evidence type="ECO:0000313" key="7">
    <source>
        <dbReference type="EMBL" id="MBW4661885.1"/>
    </source>
</evidence>
<dbReference type="PANTHER" id="PTHR43370:SF1">
    <property type="entry name" value="GUANOSINE ABC TRANSPORTER PERMEASE PROTEIN NUPQ"/>
    <property type="match status" value="1"/>
</dbReference>
<organism evidence="7 8">
    <name type="scientific">Drouetiella hepatica Uher 2000/2452</name>
    <dbReference type="NCBI Taxonomy" id="904376"/>
    <lineage>
        <taxon>Bacteria</taxon>
        <taxon>Bacillati</taxon>
        <taxon>Cyanobacteriota</taxon>
        <taxon>Cyanophyceae</taxon>
        <taxon>Oculatellales</taxon>
        <taxon>Oculatellaceae</taxon>
        <taxon>Drouetiella</taxon>
    </lineage>
</organism>
<dbReference type="Proteomes" id="UP000757435">
    <property type="component" value="Unassembled WGS sequence"/>
</dbReference>
<keyword evidence="5 6" id="KW-0472">Membrane</keyword>
<feature type="transmembrane region" description="Helical" evidence="6">
    <location>
        <begin position="51"/>
        <end position="72"/>
    </location>
</feature>
<feature type="transmembrane region" description="Helical" evidence="6">
    <location>
        <begin position="166"/>
        <end position="187"/>
    </location>
</feature>
<dbReference type="AlphaFoldDB" id="A0A951QFN4"/>
<feature type="transmembrane region" description="Helical" evidence="6">
    <location>
        <begin position="25"/>
        <end position="44"/>
    </location>
</feature>
<comment type="subcellular location">
    <subcellularLocation>
        <location evidence="1">Cell membrane</location>
        <topology evidence="1">Multi-pass membrane protein</topology>
    </subcellularLocation>
</comment>
<dbReference type="Pfam" id="PF02653">
    <property type="entry name" value="BPD_transp_2"/>
    <property type="match status" value="1"/>
</dbReference>
<dbReference type="GO" id="GO:0005886">
    <property type="term" value="C:plasma membrane"/>
    <property type="evidence" value="ECO:0007669"/>
    <property type="project" value="UniProtKB-SubCell"/>
</dbReference>
<reference evidence="7" key="1">
    <citation type="submission" date="2021-05" db="EMBL/GenBank/DDBJ databases">
        <authorList>
            <person name="Pietrasiak N."/>
            <person name="Ward R."/>
            <person name="Stajich J.E."/>
            <person name="Kurbessoian T."/>
        </authorList>
    </citation>
    <scope>NUCLEOTIDE SEQUENCE</scope>
    <source>
        <strain evidence="7">UHER 2000/2452</strain>
    </source>
</reference>
<evidence type="ECO:0000256" key="3">
    <source>
        <dbReference type="ARBA" id="ARBA00022692"/>
    </source>
</evidence>
<evidence type="ECO:0000256" key="6">
    <source>
        <dbReference type="SAM" id="Phobius"/>
    </source>
</evidence>
<comment type="caution">
    <text evidence="7">The sequence shown here is derived from an EMBL/GenBank/DDBJ whole genome shotgun (WGS) entry which is preliminary data.</text>
</comment>
<evidence type="ECO:0000256" key="4">
    <source>
        <dbReference type="ARBA" id="ARBA00022989"/>
    </source>
</evidence>
<keyword evidence="4 6" id="KW-1133">Transmembrane helix</keyword>
<feature type="transmembrane region" description="Helical" evidence="6">
    <location>
        <begin position="285"/>
        <end position="306"/>
    </location>
</feature>
<name>A0A951QFN4_9CYAN</name>
<feature type="transmembrane region" description="Helical" evidence="6">
    <location>
        <begin position="107"/>
        <end position="129"/>
    </location>
</feature>
<gene>
    <name evidence="7" type="ORF">KME15_24730</name>
</gene>
<reference evidence="7" key="2">
    <citation type="journal article" date="2022" name="Microbiol. Resour. Announc.">
        <title>Metagenome Sequencing to Explore Phylogenomics of Terrestrial Cyanobacteria.</title>
        <authorList>
            <person name="Ward R.D."/>
            <person name="Stajich J.E."/>
            <person name="Johansen J.R."/>
            <person name="Huntemann M."/>
            <person name="Clum A."/>
            <person name="Foster B."/>
            <person name="Foster B."/>
            <person name="Roux S."/>
            <person name="Palaniappan K."/>
            <person name="Varghese N."/>
            <person name="Mukherjee S."/>
            <person name="Reddy T.B.K."/>
            <person name="Daum C."/>
            <person name="Copeland A."/>
            <person name="Chen I.A."/>
            <person name="Ivanova N.N."/>
            <person name="Kyrpides N.C."/>
            <person name="Shapiro N."/>
            <person name="Eloe-Fadrosh E.A."/>
            <person name="Pietrasiak N."/>
        </authorList>
    </citation>
    <scope>NUCLEOTIDE SEQUENCE</scope>
    <source>
        <strain evidence="7">UHER 2000/2452</strain>
    </source>
</reference>
<evidence type="ECO:0000256" key="5">
    <source>
        <dbReference type="ARBA" id="ARBA00023136"/>
    </source>
</evidence>
<dbReference type="EMBL" id="JAHHHD010000048">
    <property type="protein sequence ID" value="MBW4661885.1"/>
    <property type="molecule type" value="Genomic_DNA"/>
</dbReference>
<dbReference type="GO" id="GO:0022857">
    <property type="term" value="F:transmembrane transporter activity"/>
    <property type="evidence" value="ECO:0007669"/>
    <property type="project" value="InterPro"/>
</dbReference>
<feature type="transmembrane region" description="Helical" evidence="6">
    <location>
        <begin position="78"/>
        <end position="100"/>
    </location>
</feature>
<evidence type="ECO:0000256" key="2">
    <source>
        <dbReference type="ARBA" id="ARBA00022475"/>
    </source>
</evidence>